<dbReference type="InterPro" id="IPR009057">
    <property type="entry name" value="Homeodomain-like_sf"/>
</dbReference>
<dbReference type="PRINTS" id="PR00455">
    <property type="entry name" value="HTHTETR"/>
</dbReference>
<dbReference type="InterPro" id="IPR050109">
    <property type="entry name" value="HTH-type_TetR-like_transc_reg"/>
</dbReference>
<dbReference type="GO" id="GO:0000976">
    <property type="term" value="F:transcription cis-regulatory region binding"/>
    <property type="evidence" value="ECO:0007669"/>
    <property type="project" value="TreeGrafter"/>
</dbReference>
<proteinExistence type="predicted"/>
<evidence type="ECO:0000256" key="1">
    <source>
        <dbReference type="ARBA" id="ARBA00023015"/>
    </source>
</evidence>
<comment type="caution">
    <text evidence="6">The sequence shown here is derived from an EMBL/GenBank/DDBJ whole genome shotgun (WGS) entry which is preliminary data.</text>
</comment>
<evidence type="ECO:0000313" key="6">
    <source>
        <dbReference type="EMBL" id="GGC52645.1"/>
    </source>
</evidence>
<dbReference type="AlphaFoldDB" id="A0A916TYL3"/>
<evidence type="ECO:0000256" key="4">
    <source>
        <dbReference type="PROSITE-ProRule" id="PRU00335"/>
    </source>
</evidence>
<feature type="domain" description="HTH tetR-type" evidence="5">
    <location>
        <begin position="11"/>
        <end position="71"/>
    </location>
</feature>
<evidence type="ECO:0000256" key="2">
    <source>
        <dbReference type="ARBA" id="ARBA00023125"/>
    </source>
</evidence>
<dbReference type="Pfam" id="PF13305">
    <property type="entry name" value="TetR_C_33"/>
    <property type="match status" value="1"/>
</dbReference>
<dbReference type="RefSeq" id="WP_188608020.1">
    <property type="nucleotide sequence ID" value="NZ_BMGG01000002.1"/>
</dbReference>
<reference evidence="6" key="2">
    <citation type="submission" date="2020-09" db="EMBL/GenBank/DDBJ databases">
        <authorList>
            <person name="Sun Q."/>
            <person name="Zhou Y."/>
        </authorList>
    </citation>
    <scope>NUCLEOTIDE SEQUENCE</scope>
    <source>
        <strain evidence="6">CGMCC 1.12919</strain>
    </source>
</reference>
<evidence type="ECO:0000259" key="5">
    <source>
        <dbReference type="PROSITE" id="PS50977"/>
    </source>
</evidence>
<protein>
    <submittedName>
        <fullName evidence="6">TetR family transcriptional regulator</fullName>
    </submittedName>
</protein>
<dbReference type="EMBL" id="BMGG01000002">
    <property type="protein sequence ID" value="GGC52645.1"/>
    <property type="molecule type" value="Genomic_DNA"/>
</dbReference>
<dbReference type="InterPro" id="IPR001647">
    <property type="entry name" value="HTH_TetR"/>
</dbReference>
<dbReference type="InterPro" id="IPR036271">
    <property type="entry name" value="Tet_transcr_reg_TetR-rel_C_sf"/>
</dbReference>
<gene>
    <name evidence="6" type="ORF">GCM10010994_09640</name>
</gene>
<accession>A0A916TYL3</accession>
<feature type="DNA-binding region" description="H-T-H motif" evidence="4">
    <location>
        <begin position="34"/>
        <end position="53"/>
    </location>
</feature>
<keyword evidence="7" id="KW-1185">Reference proteome</keyword>
<sequence length="203" mass="22624">MPPLLTDDQVRDARGRICAIAERQFAERGFPKTSLRSIAGELGWSAASLYRYFRDKEALLAATRAAALERFSERIERAYAEPGDLWERSRALGQAYVDFAFAEPAAYKLMFALDQPSDAAFPDLARAETRSRRTLTSYVEDMVGAGLLEGEPEILSRVYWAALHGLIVLEMAGKLKGSPPFDLLRREAVRLITRGARPDDGRG</sequence>
<dbReference type="PANTHER" id="PTHR30055:SF234">
    <property type="entry name" value="HTH-TYPE TRANSCRIPTIONAL REGULATOR BETI"/>
    <property type="match status" value="1"/>
</dbReference>
<dbReference type="SUPFAM" id="SSF48498">
    <property type="entry name" value="Tetracyclin repressor-like, C-terminal domain"/>
    <property type="match status" value="1"/>
</dbReference>
<name>A0A916TYL3_9HYPH</name>
<dbReference type="Proteomes" id="UP000637002">
    <property type="component" value="Unassembled WGS sequence"/>
</dbReference>
<reference evidence="6" key="1">
    <citation type="journal article" date="2014" name="Int. J. Syst. Evol. Microbiol.">
        <title>Complete genome sequence of Corynebacterium casei LMG S-19264T (=DSM 44701T), isolated from a smear-ripened cheese.</title>
        <authorList>
            <consortium name="US DOE Joint Genome Institute (JGI-PGF)"/>
            <person name="Walter F."/>
            <person name="Albersmeier A."/>
            <person name="Kalinowski J."/>
            <person name="Ruckert C."/>
        </authorList>
    </citation>
    <scope>NUCLEOTIDE SEQUENCE</scope>
    <source>
        <strain evidence="6">CGMCC 1.12919</strain>
    </source>
</reference>
<dbReference type="Pfam" id="PF00440">
    <property type="entry name" value="TetR_N"/>
    <property type="match status" value="1"/>
</dbReference>
<dbReference type="PROSITE" id="PS50977">
    <property type="entry name" value="HTH_TETR_2"/>
    <property type="match status" value="1"/>
</dbReference>
<dbReference type="SUPFAM" id="SSF46689">
    <property type="entry name" value="Homeodomain-like"/>
    <property type="match status" value="1"/>
</dbReference>
<evidence type="ECO:0000313" key="7">
    <source>
        <dbReference type="Proteomes" id="UP000637002"/>
    </source>
</evidence>
<evidence type="ECO:0000256" key="3">
    <source>
        <dbReference type="ARBA" id="ARBA00023163"/>
    </source>
</evidence>
<keyword evidence="1" id="KW-0805">Transcription regulation</keyword>
<dbReference type="Gene3D" id="1.10.357.10">
    <property type="entry name" value="Tetracycline Repressor, domain 2"/>
    <property type="match status" value="1"/>
</dbReference>
<dbReference type="GO" id="GO:0003700">
    <property type="term" value="F:DNA-binding transcription factor activity"/>
    <property type="evidence" value="ECO:0007669"/>
    <property type="project" value="TreeGrafter"/>
</dbReference>
<organism evidence="6 7">
    <name type="scientific">Chelatococcus reniformis</name>
    <dbReference type="NCBI Taxonomy" id="1494448"/>
    <lineage>
        <taxon>Bacteria</taxon>
        <taxon>Pseudomonadati</taxon>
        <taxon>Pseudomonadota</taxon>
        <taxon>Alphaproteobacteria</taxon>
        <taxon>Hyphomicrobiales</taxon>
        <taxon>Chelatococcaceae</taxon>
        <taxon>Chelatococcus</taxon>
    </lineage>
</organism>
<dbReference type="InterPro" id="IPR025996">
    <property type="entry name" value="MT1864/Rv1816-like_C"/>
</dbReference>
<dbReference type="PANTHER" id="PTHR30055">
    <property type="entry name" value="HTH-TYPE TRANSCRIPTIONAL REGULATOR RUTR"/>
    <property type="match status" value="1"/>
</dbReference>
<keyword evidence="2 4" id="KW-0238">DNA-binding</keyword>
<keyword evidence="3" id="KW-0804">Transcription</keyword>